<dbReference type="PROSITE" id="PS51257">
    <property type="entry name" value="PROKAR_LIPOPROTEIN"/>
    <property type="match status" value="1"/>
</dbReference>
<dbReference type="RefSeq" id="WP_089968408.1">
    <property type="nucleotide sequence ID" value="NZ_FOCQ01000008.1"/>
</dbReference>
<dbReference type="Proteomes" id="UP000199695">
    <property type="component" value="Unassembled WGS sequence"/>
</dbReference>
<evidence type="ECO:0000313" key="2">
    <source>
        <dbReference type="Proteomes" id="UP000199695"/>
    </source>
</evidence>
<accession>A0A1H8F6Z3</accession>
<evidence type="ECO:0000313" key="1">
    <source>
        <dbReference type="EMBL" id="SEN27681.1"/>
    </source>
</evidence>
<protein>
    <submittedName>
        <fullName evidence="1">Uncharacterized protein</fullName>
    </submittedName>
</protein>
<dbReference type="AlphaFoldDB" id="A0A1H8F6Z3"/>
<dbReference type="STRING" id="1173111.SAMN05444955_10852"/>
<gene>
    <name evidence="1" type="ORF">SAMN05444955_10852</name>
</gene>
<proteinExistence type="predicted"/>
<reference evidence="1 2" key="1">
    <citation type="submission" date="2016-10" db="EMBL/GenBank/DDBJ databases">
        <authorList>
            <person name="de Groot N.N."/>
        </authorList>
    </citation>
    <scope>NUCLEOTIDE SEQUENCE [LARGE SCALE GENOMIC DNA]</scope>
    <source>
        <strain evidence="1 2">DSM 46701</strain>
    </source>
</reference>
<dbReference type="OrthoDB" id="2449131at2"/>
<sequence length="238" mass="27039">MKHSVKGICLFLLMGLLAGCLYPQERRQQLDQLPQHIMRVQSAVEAYHKENKVLPYKYTEDEYKLTTKYLVNFQDLQSYLGNMPPSSFEQGGNFLYVLINVEKKPTVRLFDLRVNDEIGKVQQAVDRYRQEHGKVPGNGEVGAGFYSIDFHQLGMDAVTIPSPYSAETDLPLLVDGKGKVYVDYRMEAMKMIQQAKKKPEAGQDLRIWLAEGSFYVPAFSPPMKYEQGEPVFVSVASG</sequence>
<keyword evidence="2" id="KW-1185">Reference proteome</keyword>
<organism evidence="1 2">
    <name type="scientific">Lihuaxuella thermophila</name>
    <dbReference type="NCBI Taxonomy" id="1173111"/>
    <lineage>
        <taxon>Bacteria</taxon>
        <taxon>Bacillati</taxon>
        <taxon>Bacillota</taxon>
        <taxon>Bacilli</taxon>
        <taxon>Bacillales</taxon>
        <taxon>Thermoactinomycetaceae</taxon>
        <taxon>Lihuaxuella</taxon>
    </lineage>
</organism>
<name>A0A1H8F6Z3_9BACL</name>
<dbReference type="EMBL" id="FOCQ01000008">
    <property type="protein sequence ID" value="SEN27681.1"/>
    <property type="molecule type" value="Genomic_DNA"/>
</dbReference>